<feature type="compositionally biased region" description="Polar residues" evidence="1">
    <location>
        <begin position="36"/>
        <end position="48"/>
    </location>
</feature>
<evidence type="ECO:0000313" key="2">
    <source>
        <dbReference type="EMBL" id="CAB9497529.1"/>
    </source>
</evidence>
<organism evidence="2 3">
    <name type="scientific">Seminavis robusta</name>
    <dbReference type="NCBI Taxonomy" id="568900"/>
    <lineage>
        <taxon>Eukaryota</taxon>
        <taxon>Sar</taxon>
        <taxon>Stramenopiles</taxon>
        <taxon>Ochrophyta</taxon>
        <taxon>Bacillariophyta</taxon>
        <taxon>Bacillariophyceae</taxon>
        <taxon>Bacillariophycidae</taxon>
        <taxon>Naviculales</taxon>
        <taxon>Naviculaceae</taxon>
        <taxon>Seminavis</taxon>
    </lineage>
</organism>
<gene>
    <name evidence="2" type="ORF">SEMRO_21_G014760.1</name>
</gene>
<reference evidence="2" key="1">
    <citation type="submission" date="2020-06" db="EMBL/GenBank/DDBJ databases">
        <authorList>
            <consortium name="Plant Systems Biology data submission"/>
        </authorList>
    </citation>
    <scope>NUCLEOTIDE SEQUENCE</scope>
    <source>
        <strain evidence="2">D6</strain>
    </source>
</reference>
<accession>A0A9N8D7J9</accession>
<sequence length="316" mass="36184">MTSSNSNSKNNMSIEEQAHNLRLADGDLHAEAQYQPNASTNSNHDNNSTPTTTTTTTTTRTYPYRFIPLCMGGNTHMVSTASRALLQQEVSLQDLQTMTELFYEKAFQDPTLDQFIRAHEDPHGARFAKWIHQKLSGSSVWDADRRLRDKTPVLVAGGRHAIVVHDRSSAHAAAWHSPKRPRHSVGRHFQLDECRVWMRLHFWALRESGLLQKSPTFADYYVRFIGHFVRVYERLAPAFARDSFRWSANANNIRRYLKAGRRMKDVLGLSPTKAMKQIPMQEYQDPEWPYHQTPPTENSETDDDDEKNGAATSAWA</sequence>
<feature type="region of interest" description="Disordered" evidence="1">
    <location>
        <begin position="280"/>
        <end position="316"/>
    </location>
</feature>
<dbReference type="EMBL" id="CAICTM010000021">
    <property type="protein sequence ID" value="CAB9497529.1"/>
    <property type="molecule type" value="Genomic_DNA"/>
</dbReference>
<proteinExistence type="predicted"/>
<evidence type="ECO:0000256" key="1">
    <source>
        <dbReference type="SAM" id="MobiDB-lite"/>
    </source>
</evidence>
<evidence type="ECO:0000313" key="3">
    <source>
        <dbReference type="Proteomes" id="UP001153069"/>
    </source>
</evidence>
<dbReference type="OrthoDB" id="73141at2759"/>
<keyword evidence="3" id="KW-1185">Reference proteome</keyword>
<dbReference type="Proteomes" id="UP001153069">
    <property type="component" value="Unassembled WGS sequence"/>
</dbReference>
<protein>
    <submittedName>
        <fullName evidence="2">Uncharacterized protein</fullName>
    </submittedName>
</protein>
<comment type="caution">
    <text evidence="2">The sequence shown here is derived from an EMBL/GenBank/DDBJ whole genome shotgun (WGS) entry which is preliminary data.</text>
</comment>
<feature type="region of interest" description="Disordered" evidence="1">
    <location>
        <begin position="36"/>
        <end position="57"/>
    </location>
</feature>
<name>A0A9N8D7J9_9STRA</name>
<dbReference type="AlphaFoldDB" id="A0A9N8D7J9"/>